<dbReference type="AlphaFoldDB" id="A0A443LQX4"/>
<evidence type="ECO:0000313" key="2">
    <source>
        <dbReference type="Proteomes" id="UP000288071"/>
    </source>
</evidence>
<accession>A0A443LQX4</accession>
<dbReference type="Proteomes" id="UP000288071">
    <property type="component" value="Unassembled WGS sequence"/>
</dbReference>
<gene>
    <name evidence="1" type="ORF">EOW66_11335</name>
</gene>
<comment type="caution">
    <text evidence="1">The sequence shown here is derived from an EMBL/GenBank/DDBJ whole genome shotgun (WGS) entry which is preliminary data.</text>
</comment>
<keyword evidence="2" id="KW-1185">Reference proteome</keyword>
<proteinExistence type="predicted"/>
<dbReference type="RefSeq" id="WP_128156466.1">
    <property type="nucleotide sequence ID" value="NZ_JBHSOM010000026.1"/>
</dbReference>
<dbReference type="EMBL" id="SAVA01000006">
    <property type="protein sequence ID" value="RWR51569.1"/>
    <property type="molecule type" value="Genomic_DNA"/>
</dbReference>
<name>A0A443LQX4_9RHOB</name>
<evidence type="ECO:0000313" key="1">
    <source>
        <dbReference type="EMBL" id="RWR51569.1"/>
    </source>
</evidence>
<organism evidence="1 2">
    <name type="scientific">Paenirhodobacter huangdaonensis</name>
    <dbReference type="NCBI Taxonomy" id="2501515"/>
    <lineage>
        <taxon>Bacteria</taxon>
        <taxon>Pseudomonadati</taxon>
        <taxon>Pseudomonadota</taxon>
        <taxon>Alphaproteobacteria</taxon>
        <taxon>Rhodobacterales</taxon>
        <taxon>Rhodobacter group</taxon>
        <taxon>Paenirhodobacter</taxon>
    </lineage>
</organism>
<reference evidence="1 2" key="1">
    <citation type="submission" date="2019-01" db="EMBL/GenBank/DDBJ databases">
        <title>Sinorhodobacter populi sp. nov. isolated from the symptomatic bark tissue of Populus euramericana canker.</title>
        <authorList>
            <person name="Xu G."/>
        </authorList>
    </citation>
    <scope>NUCLEOTIDE SEQUENCE [LARGE SCALE GENOMIC DNA]</scope>
    <source>
        <strain evidence="1 2">CGMCC 1.12963</strain>
    </source>
</reference>
<protein>
    <submittedName>
        <fullName evidence="1">Uncharacterized protein</fullName>
    </submittedName>
</protein>
<sequence>MPNYWRSGEGRAVIDTAARWVLAEAALRGLTVWDYIDGRCSLAELGVTADGAARTLKPLMPDAHRHYNEHGGGNERYQTWEAWFSKRLRNRIFYFFHRHAPGGGVRRCLAEWPLAEPQRRADLAVAAE</sequence>
<reference evidence="2" key="2">
    <citation type="submission" date="2019-01" db="EMBL/GenBank/DDBJ databases">
        <title>Sinorhodobacter populi sp. nov. isolated from the symptomatic bark tissue of Populus euramericana canker.</title>
        <authorList>
            <person name="Li Y."/>
        </authorList>
    </citation>
    <scope>NUCLEOTIDE SEQUENCE [LARGE SCALE GENOMIC DNA]</scope>
    <source>
        <strain evidence="2">CGMCC 1.12963</strain>
    </source>
</reference>